<keyword evidence="2" id="KW-1185">Reference proteome</keyword>
<dbReference type="EMBL" id="JACHJV010000004">
    <property type="protein sequence ID" value="MBB4929092.1"/>
    <property type="molecule type" value="Genomic_DNA"/>
</dbReference>
<reference evidence="1 2" key="1">
    <citation type="submission" date="2020-08" db="EMBL/GenBank/DDBJ databases">
        <title>Sequencing the genomes of 1000 actinobacteria strains.</title>
        <authorList>
            <person name="Klenk H.-P."/>
        </authorList>
    </citation>
    <scope>NUCLEOTIDE SEQUENCE [LARGE SCALE GENOMIC DNA]</scope>
    <source>
        <strain evidence="1 2">DSM 41654</strain>
    </source>
</reference>
<evidence type="ECO:0000313" key="1">
    <source>
        <dbReference type="EMBL" id="MBB4929092.1"/>
    </source>
</evidence>
<accession>A0A7W7RBT5</accession>
<evidence type="ECO:0000313" key="2">
    <source>
        <dbReference type="Proteomes" id="UP000540506"/>
    </source>
</evidence>
<protein>
    <submittedName>
        <fullName evidence="1">Uncharacterized protein</fullName>
    </submittedName>
</protein>
<name>A0A7W7RBT5_KITKI</name>
<dbReference type="Proteomes" id="UP000540506">
    <property type="component" value="Unassembled WGS sequence"/>
</dbReference>
<comment type="caution">
    <text evidence="1">The sequence shown here is derived from an EMBL/GenBank/DDBJ whole genome shotgun (WGS) entry which is preliminary data.</text>
</comment>
<organism evidence="1 2">
    <name type="scientific">Kitasatospora kifunensis</name>
    <name type="common">Streptomyces kifunensis</name>
    <dbReference type="NCBI Taxonomy" id="58351"/>
    <lineage>
        <taxon>Bacteria</taxon>
        <taxon>Bacillati</taxon>
        <taxon>Actinomycetota</taxon>
        <taxon>Actinomycetes</taxon>
        <taxon>Kitasatosporales</taxon>
        <taxon>Streptomycetaceae</taxon>
        <taxon>Kitasatospora</taxon>
    </lineage>
</organism>
<proteinExistence type="predicted"/>
<gene>
    <name evidence="1" type="ORF">FHR34_008191</name>
</gene>
<sequence>MTDDAELMRLVEAHQRLDAMAQAVVRDASALDDLTPYGTDELPAAITALQTGLETGAVDQIVDGARWVARAFTATPMAMFTLGGGEAAFALCGGVMGLRADLLTLDEAAEK</sequence>
<dbReference type="RefSeq" id="WP_184947099.1">
    <property type="nucleotide sequence ID" value="NZ_JACHJV010000004.1"/>
</dbReference>
<dbReference type="AlphaFoldDB" id="A0A7W7RBT5"/>